<dbReference type="Pfam" id="PF20211">
    <property type="entry name" value="DUF6571"/>
    <property type="match status" value="1"/>
</dbReference>
<feature type="region of interest" description="Disordered" evidence="1">
    <location>
        <begin position="710"/>
        <end position="741"/>
    </location>
</feature>
<name>A0A132NIH9_9ACTN</name>
<evidence type="ECO:0000313" key="6">
    <source>
        <dbReference type="Proteomes" id="UP000070659"/>
    </source>
</evidence>
<organism evidence="4 5">
    <name type="scientific">Carbonactinospora thermoautotrophica</name>
    <dbReference type="NCBI Taxonomy" id="1469144"/>
    <lineage>
        <taxon>Bacteria</taxon>
        <taxon>Bacillati</taxon>
        <taxon>Actinomycetota</taxon>
        <taxon>Actinomycetes</taxon>
        <taxon>Kitasatosporales</taxon>
        <taxon>Carbonactinosporaceae</taxon>
        <taxon>Carbonactinospora</taxon>
    </lineage>
</organism>
<comment type="caution">
    <text evidence="4">The sequence shown here is derived from an EMBL/GenBank/DDBJ whole genome shotgun (WGS) entry which is preliminary data.</text>
</comment>
<dbReference type="InterPro" id="IPR046701">
    <property type="entry name" value="DUF6571"/>
</dbReference>
<protein>
    <recommendedName>
        <fullName evidence="2">DUF6571 domain-containing protein</fullName>
    </recommendedName>
</protein>
<evidence type="ECO:0000313" key="3">
    <source>
        <dbReference type="EMBL" id="KWW97441.1"/>
    </source>
</evidence>
<accession>A0A132NIH9</accession>
<evidence type="ECO:0000313" key="5">
    <source>
        <dbReference type="Proteomes" id="UP000070598"/>
    </source>
</evidence>
<dbReference type="EMBL" id="JYIJ01000019">
    <property type="protein sequence ID" value="KWW97441.1"/>
    <property type="molecule type" value="Genomic_DNA"/>
</dbReference>
<feature type="domain" description="DUF6571" evidence="2">
    <location>
        <begin position="318"/>
        <end position="594"/>
    </location>
</feature>
<gene>
    <name evidence="3" type="ORF">TH66_17445</name>
    <name evidence="4" type="ORF">TR74_07190</name>
</gene>
<dbReference type="InterPro" id="IPR038332">
    <property type="entry name" value="PPE_sf"/>
</dbReference>
<evidence type="ECO:0000256" key="1">
    <source>
        <dbReference type="SAM" id="MobiDB-lite"/>
    </source>
</evidence>
<dbReference type="EMBL" id="JYIK01000706">
    <property type="protein sequence ID" value="KWX09843.1"/>
    <property type="molecule type" value="Genomic_DNA"/>
</dbReference>
<sequence length="741" mass="81757">MVGYRDLWDAELGPLREAAEVWTKTAYQLQELGERFARDTVKAVRDSGWDGPAAIRAFARLGYVQQQVQAAHAETAAIAAQLREATHDFEVAYQNLRAVVEEVVAAGLKVDDHGRVQPPPLDPKASEADKHRYQRLTELAEEFQRRVNTEVQRATDADERVAYVLRRDVGGDRATFHAGAEDAGPAADARRVLELMRKQPPQPGDLEVLQSLLAANCGNPEFATVLFNELGPKGTLECLGDQVYLAAATGTSDQTRRLLRDIQADLGRALATATRHHHLDARWAQELKRLGREKIDIGVLDYRPYGYQLLGNLLRHGSYDAAFLTDVGRDILAFEKEHRGNGRIWEANQSPLHGMRLNLGDGGLGYDPVAGLMEALSHSPAAAEDFLRPNTGNLDYLLKDRHWMPDVGIEQAKDANADNNLGRDALGRAIEAATRSHSEASAEITAKTVQILAEQRHVPENMRDSIGHMFAQHVADVNDCFAGISERSKNHDFLAREAAPGEHRARFNRNQLALIMSQVAQDPEAHVAMSNAQYAYTAVTFNEIAASGGDLDERRQAIVDHGKTSAQVFGVLDQAYAEARKANQEEFDAKHNAALERNGIVTKYLAEVALSQVRGSDLVKPAVGILVDEIVKRMRQDTSADAARDIAEIYGNGRDRVPELAQEVMWNHGMWDREQGDPPSILLKDGKPIPPSQWNQDQATAYENWLGEKKGSGEEIRAASQEIGESYGSGRDRATEAQGKL</sequence>
<dbReference type="Proteomes" id="UP000070598">
    <property type="component" value="Unassembled WGS sequence"/>
</dbReference>
<dbReference type="AlphaFoldDB" id="A0A132NIH9"/>
<evidence type="ECO:0000259" key="2">
    <source>
        <dbReference type="Pfam" id="PF20211"/>
    </source>
</evidence>
<dbReference type="Gene3D" id="1.20.1260.20">
    <property type="entry name" value="PPE superfamily"/>
    <property type="match status" value="1"/>
</dbReference>
<proteinExistence type="predicted"/>
<reference evidence="5" key="1">
    <citation type="submission" date="2015-02" db="EMBL/GenBank/DDBJ databases">
        <title>Physiological reanalysis, assessment of diazotrophy, and genome sequences of multiple isolates of Streptomyces thermoautotrophicus.</title>
        <authorList>
            <person name="MacKellar D.C."/>
            <person name="Lieber L."/>
            <person name="Norman J."/>
            <person name="Bolger A."/>
            <person name="Tobin C."/>
            <person name="Murray J.W."/>
            <person name="Friesen M."/>
            <person name="Prell J."/>
        </authorList>
    </citation>
    <scope>NUCLEOTIDE SEQUENCE [LARGE SCALE GENOMIC DNA]</scope>
    <source>
        <strain evidence="5">UBT1</strain>
    </source>
</reference>
<reference evidence="4 6" key="2">
    <citation type="submission" date="2015-02" db="EMBL/GenBank/DDBJ databases">
        <title>Physiological reanalysis, assessment of diazotrophy, and genome sequences of multiple isolates of Streptomyces thermoautotrophicus.</title>
        <authorList>
            <person name="MacKellar D.C."/>
            <person name="Lieber L."/>
            <person name="Norman J."/>
            <person name="Bolger A."/>
            <person name="Tobin C."/>
            <person name="Murray J.W."/>
            <person name="Prell J."/>
        </authorList>
    </citation>
    <scope>NUCLEOTIDE SEQUENCE [LARGE SCALE GENOMIC DNA]</scope>
    <source>
        <strain evidence="4 6">UBT1</strain>
    </source>
</reference>
<dbReference type="Proteomes" id="UP000070659">
    <property type="component" value="Unassembled WGS sequence"/>
</dbReference>
<evidence type="ECO:0000313" key="4">
    <source>
        <dbReference type="EMBL" id="KWX09843.1"/>
    </source>
</evidence>
<dbReference type="PATRIC" id="fig|1469144.8.peg.28"/>
<dbReference type="RefSeq" id="WP_067071097.1">
    <property type="nucleotide sequence ID" value="NZ_JYIJ01000019.1"/>
</dbReference>
<feature type="region of interest" description="Disordered" evidence="1">
    <location>
        <begin position="676"/>
        <end position="698"/>
    </location>
</feature>